<dbReference type="PANTHER" id="PTHR47751:SF1">
    <property type="entry name" value="SUPERFAMILY HYDROLASE, PUTATIVE (AFU_ORTHOLOGUE AFUA_2G16580)-RELATED"/>
    <property type="match status" value="1"/>
</dbReference>
<dbReference type="Gene3D" id="1.10.10.800">
    <property type="match status" value="1"/>
</dbReference>
<keyword evidence="3" id="KW-1185">Reference proteome</keyword>
<keyword evidence="2" id="KW-0378">Hydrolase</keyword>
<evidence type="ECO:0000313" key="2">
    <source>
        <dbReference type="EMBL" id="MPY35724.1"/>
    </source>
</evidence>
<proteinExistence type="predicted"/>
<dbReference type="PANTHER" id="PTHR47751">
    <property type="entry name" value="SUPERFAMILY HYDROLASE, PUTATIVE (AFU_ORTHOLOGUE AFUA_2G16580)-RELATED"/>
    <property type="match status" value="1"/>
</dbReference>
<comment type="caution">
    <text evidence="2">The sequence shown here is derived from an EMBL/GenBank/DDBJ whole genome shotgun (WGS) entry which is preliminary data.</text>
</comment>
<dbReference type="AlphaFoldDB" id="A0A5N8VNQ7"/>
<accession>A0A5N8VNQ7</accession>
<evidence type="ECO:0000313" key="3">
    <source>
        <dbReference type="Proteomes" id="UP000325849"/>
    </source>
</evidence>
<dbReference type="InterPro" id="IPR029058">
    <property type="entry name" value="AB_hydrolase_fold"/>
</dbReference>
<dbReference type="Pfam" id="PF01738">
    <property type="entry name" value="DLH"/>
    <property type="match status" value="1"/>
</dbReference>
<evidence type="ECO:0000259" key="1">
    <source>
        <dbReference type="Pfam" id="PF01738"/>
    </source>
</evidence>
<name>A0A5N8VNQ7_9ACTN</name>
<organism evidence="2 3">
    <name type="scientific">Streptomyces adustus</name>
    <dbReference type="NCBI Taxonomy" id="1609272"/>
    <lineage>
        <taxon>Bacteria</taxon>
        <taxon>Bacillati</taxon>
        <taxon>Actinomycetota</taxon>
        <taxon>Actinomycetes</taxon>
        <taxon>Kitasatosporales</taxon>
        <taxon>Streptomycetaceae</taxon>
        <taxon>Streptomyces</taxon>
    </lineage>
</organism>
<dbReference type="InterPro" id="IPR051411">
    <property type="entry name" value="Polyketide_trans_af380"/>
</dbReference>
<dbReference type="InterPro" id="IPR002925">
    <property type="entry name" value="Dienelactn_hydro"/>
</dbReference>
<dbReference type="SUPFAM" id="SSF53474">
    <property type="entry name" value="alpha/beta-Hydrolases"/>
    <property type="match status" value="1"/>
</dbReference>
<dbReference type="EMBL" id="VJZD01000175">
    <property type="protein sequence ID" value="MPY35724.1"/>
    <property type="molecule type" value="Genomic_DNA"/>
</dbReference>
<dbReference type="GO" id="GO:0016787">
    <property type="term" value="F:hydrolase activity"/>
    <property type="evidence" value="ECO:0007669"/>
    <property type="project" value="UniProtKB-KW"/>
</dbReference>
<protein>
    <submittedName>
        <fullName evidence="2">Alpha/beta hydrolase</fullName>
    </submittedName>
</protein>
<dbReference type="RefSeq" id="WP_152893427.1">
    <property type="nucleotide sequence ID" value="NZ_VJZD01000175.1"/>
</dbReference>
<dbReference type="Gene3D" id="3.40.50.1820">
    <property type="entry name" value="alpha/beta hydrolase"/>
    <property type="match status" value="1"/>
</dbReference>
<dbReference type="Proteomes" id="UP000325849">
    <property type="component" value="Unassembled WGS sequence"/>
</dbReference>
<sequence>MQAITFPNGQITMAGNLYLPEAFDTGSRHAAVVVVHPGGGVKEQAAGLYAGKLAEQGFVALAFDASYQGDSGGEPHHLEDPYARVDDVRAAVDYLQTLDYVDPEGIGALGICAGGGYSVNAAMTDYRIKALTTVSAVNIGTSFRRGWYGTDSDAAAVPTLKAVAQQRTAEASQGAEPAYLPYVPAEPDENTPRDLVEAGDYYLTPRAKNKFLFTKSVSRIFTFDAFHMVEDLLTQPILVVAGSEAGSLWMSTELHGRARSPKRLRVVEGGTHMDFYDVPKYVDQAIAEATPFFTEHLKAEPADQG</sequence>
<dbReference type="OrthoDB" id="9805123at2"/>
<feature type="domain" description="Dienelactone hydrolase" evidence="1">
    <location>
        <begin position="26"/>
        <end position="130"/>
    </location>
</feature>
<gene>
    <name evidence="2" type="ORF">FNH09_32190</name>
</gene>
<reference evidence="2 3" key="1">
    <citation type="submission" date="2019-07" db="EMBL/GenBank/DDBJ databases">
        <title>New species of Amycolatopsis and Streptomyces.</title>
        <authorList>
            <person name="Duangmal K."/>
            <person name="Teo W.F.A."/>
            <person name="Lipun K."/>
        </authorList>
    </citation>
    <scope>NUCLEOTIDE SEQUENCE [LARGE SCALE GENOMIC DNA]</scope>
    <source>
        <strain evidence="2 3">NBRC 109810</strain>
    </source>
</reference>